<dbReference type="PANTHER" id="PTHR33604:SF3">
    <property type="entry name" value="OSJNBA0004B13.7 PROTEIN"/>
    <property type="match status" value="1"/>
</dbReference>
<proteinExistence type="predicted"/>
<dbReference type="Proteomes" id="UP001139000">
    <property type="component" value="Unassembled WGS sequence"/>
</dbReference>
<dbReference type="InterPro" id="IPR029044">
    <property type="entry name" value="Nucleotide-diphossugar_trans"/>
</dbReference>
<dbReference type="EMBL" id="JAJTTC010000002">
    <property type="protein sequence ID" value="MCF0062718.1"/>
    <property type="molecule type" value="Genomic_DNA"/>
</dbReference>
<keyword evidence="2" id="KW-1185">Reference proteome</keyword>
<dbReference type="Gene3D" id="3.90.550.10">
    <property type="entry name" value="Spore Coat Polysaccharide Biosynthesis Protein SpsA, Chain A"/>
    <property type="match status" value="1"/>
</dbReference>
<evidence type="ECO:0008006" key="3">
    <source>
        <dbReference type="Google" id="ProtNLM"/>
    </source>
</evidence>
<sequence length="391" mass="46438">MENPAIVIVTFNRPSSLERILYSIQSANYSHNDIDLILSIDYQDSDLHREVVKIAKNFEWQYGTKTVIEHSVNLGLRKHILGIGELLNKYASIIVLEDDIYLSHNYYHFASQAVSFYQDDLEIAGISLYNFNINQYANLLFFSEKSDTDVYFINCAQSWGQVWMRKQWKEFAQWYTANSAEFDEMPNLPKTICNWPKSSWLKYHNRYCIENNKYFVYPYTSLSTNFGDSGTHNTLNNSLFQVPLQYGNKSRFQFIKRTDLTICYDGFFERKFMGRYLKVDDKDLCVDFYGEKNNRENKQYYLTPKKMNFEVVRSFKMDLKPYELNIINSFYGNEIFLYNTHNSIKMNGGSKYSLNQVQFLYQFVSLHSLAKNIKYTNIVKYYINRFLHKLL</sequence>
<dbReference type="RefSeq" id="WP_234655806.1">
    <property type="nucleotide sequence ID" value="NZ_CP094997.1"/>
</dbReference>
<name>A0A9X1PNB0_9BACT</name>
<comment type="caution">
    <text evidence="1">The sequence shown here is derived from an EMBL/GenBank/DDBJ whole genome shotgun (WGS) entry which is preliminary data.</text>
</comment>
<gene>
    <name evidence="1" type="ORF">LXM26_14515</name>
</gene>
<organism evidence="1 2">
    <name type="scientific">Dyadobacter chenwenxiniae</name>
    <dbReference type="NCBI Taxonomy" id="2906456"/>
    <lineage>
        <taxon>Bacteria</taxon>
        <taxon>Pseudomonadati</taxon>
        <taxon>Bacteroidota</taxon>
        <taxon>Cytophagia</taxon>
        <taxon>Cytophagales</taxon>
        <taxon>Spirosomataceae</taxon>
        <taxon>Dyadobacter</taxon>
    </lineage>
</organism>
<dbReference type="PANTHER" id="PTHR33604">
    <property type="entry name" value="OSJNBA0004B13.7 PROTEIN"/>
    <property type="match status" value="1"/>
</dbReference>
<evidence type="ECO:0000313" key="2">
    <source>
        <dbReference type="Proteomes" id="UP001139000"/>
    </source>
</evidence>
<reference evidence="1" key="1">
    <citation type="submission" date="2021-12" db="EMBL/GenBank/DDBJ databases">
        <title>Novel species in genus Dyadobacter.</title>
        <authorList>
            <person name="Ma C."/>
        </authorList>
    </citation>
    <scope>NUCLEOTIDE SEQUENCE</scope>
    <source>
        <strain evidence="1">LJ419</strain>
    </source>
</reference>
<evidence type="ECO:0000313" key="1">
    <source>
        <dbReference type="EMBL" id="MCF0062718.1"/>
    </source>
</evidence>
<dbReference type="SUPFAM" id="SSF53448">
    <property type="entry name" value="Nucleotide-diphospho-sugar transferases"/>
    <property type="match status" value="1"/>
</dbReference>
<protein>
    <recommendedName>
        <fullName evidence="3">GNT-I family protein</fullName>
    </recommendedName>
</protein>
<accession>A0A9X1PNB0</accession>
<dbReference type="AlphaFoldDB" id="A0A9X1PNB0"/>